<reference evidence="1 2" key="1">
    <citation type="journal article" date="2024" name="J Genomics">
        <title>Draft genome sequencing and assembly of Favolaschia claudopus CIRM-BRFM 2984 isolated from oak limbs.</title>
        <authorList>
            <person name="Navarro D."/>
            <person name="Drula E."/>
            <person name="Chaduli D."/>
            <person name="Cazenave R."/>
            <person name="Ahrendt S."/>
            <person name="Wang J."/>
            <person name="Lipzen A."/>
            <person name="Daum C."/>
            <person name="Barry K."/>
            <person name="Grigoriev I.V."/>
            <person name="Favel A."/>
            <person name="Rosso M.N."/>
            <person name="Martin F."/>
        </authorList>
    </citation>
    <scope>NUCLEOTIDE SEQUENCE [LARGE SCALE GENOMIC DNA]</scope>
    <source>
        <strain evidence="1 2">CIRM-BRFM 2984</strain>
    </source>
</reference>
<organism evidence="1 2">
    <name type="scientific">Favolaschia claudopus</name>
    <dbReference type="NCBI Taxonomy" id="2862362"/>
    <lineage>
        <taxon>Eukaryota</taxon>
        <taxon>Fungi</taxon>
        <taxon>Dikarya</taxon>
        <taxon>Basidiomycota</taxon>
        <taxon>Agaricomycotina</taxon>
        <taxon>Agaricomycetes</taxon>
        <taxon>Agaricomycetidae</taxon>
        <taxon>Agaricales</taxon>
        <taxon>Marasmiineae</taxon>
        <taxon>Mycenaceae</taxon>
        <taxon>Favolaschia</taxon>
    </lineage>
</organism>
<dbReference type="Proteomes" id="UP001362999">
    <property type="component" value="Unassembled WGS sequence"/>
</dbReference>
<keyword evidence="2" id="KW-1185">Reference proteome</keyword>
<evidence type="ECO:0000313" key="2">
    <source>
        <dbReference type="Proteomes" id="UP001362999"/>
    </source>
</evidence>
<dbReference type="EMBL" id="JAWWNJ010000087">
    <property type="protein sequence ID" value="KAK7000719.1"/>
    <property type="molecule type" value="Genomic_DNA"/>
</dbReference>
<dbReference type="AlphaFoldDB" id="A0AAW0A4F9"/>
<gene>
    <name evidence="1" type="ORF">R3P38DRAFT_3218520</name>
</gene>
<accession>A0AAW0A4F9</accession>
<evidence type="ECO:0000313" key="1">
    <source>
        <dbReference type="EMBL" id="KAK7000719.1"/>
    </source>
</evidence>
<proteinExistence type="predicted"/>
<name>A0AAW0A4F9_9AGAR</name>
<sequence>MTAPDFVPRCLLFSHQIEYQALILRILGSTDISVIDVADANRILTILNAVWDTGMFHAQKLLPNIIYLLDHTLPTIRRIKQARALFLFFTAPALIPYHVNDNAFAVAFFIEGSDPFQAVELSYVLVRFFDKYIRGSNYTRFNALKISFVLDNDGTYGILVLDPRFRPIYKRMQKRAWNFPNKYSASELGVPLSTWPKNCVAMKNTILILKLNEYAEILARGRA</sequence>
<comment type="caution">
    <text evidence="1">The sequence shown here is derived from an EMBL/GenBank/DDBJ whole genome shotgun (WGS) entry which is preliminary data.</text>
</comment>
<protein>
    <submittedName>
        <fullName evidence="1">Uncharacterized protein</fullName>
    </submittedName>
</protein>